<proteinExistence type="predicted"/>
<comment type="caution">
    <text evidence="1">The sequence shown here is derived from an EMBL/GenBank/DDBJ whole genome shotgun (WGS) entry which is preliminary data.</text>
</comment>
<organism evidence="1 2">
    <name type="scientific">Belliella aquatica</name>
    <dbReference type="NCBI Taxonomy" id="1323734"/>
    <lineage>
        <taxon>Bacteria</taxon>
        <taxon>Pseudomonadati</taxon>
        <taxon>Bacteroidota</taxon>
        <taxon>Cytophagia</taxon>
        <taxon>Cytophagales</taxon>
        <taxon>Cyclobacteriaceae</taxon>
        <taxon>Belliella</taxon>
    </lineage>
</organism>
<evidence type="ECO:0000313" key="1">
    <source>
        <dbReference type="EMBL" id="GGC27845.1"/>
    </source>
</evidence>
<dbReference type="InterPro" id="IPR011042">
    <property type="entry name" value="6-blade_b-propeller_TolB-like"/>
</dbReference>
<sequence length="341" mass="39602">MLLIGCSQSHTGDLRVIEVGLKKVTDLHLSDVSREINVIALETSEVSYINSIYDLFQYDDRLYIQVSSQKVLIFDLEGNFIQELGNRGEGPGEHQYIKSITVDKKIKEIYLTSTKKVLVFSKTHEFLREKLLKNTWDYLYFSNEKRYTVEQKYGVPNELGYVNYTSLYELNSELSIIDTLSVRAVQLNANSASSYPFNHYLSSVDHDLFYYASVLTNEEFLRDTLYQIKESEAIPYLKLDFGKLILNEKGIKSTWIYNIVHSKSYIICEYSNLGDKMFFLYDKKESKGYNMKEGLLDSEGDPIVLRPYDLSNDMFYYIKKSAYTNLSTEEENPLIGIVYLK</sequence>
<dbReference type="RefSeq" id="WP_188439026.1">
    <property type="nucleotide sequence ID" value="NZ_BMFD01000001.1"/>
</dbReference>
<reference evidence="2" key="1">
    <citation type="journal article" date="2019" name="Int. J. Syst. Evol. Microbiol.">
        <title>The Global Catalogue of Microorganisms (GCM) 10K type strain sequencing project: providing services to taxonomists for standard genome sequencing and annotation.</title>
        <authorList>
            <consortium name="The Broad Institute Genomics Platform"/>
            <consortium name="The Broad Institute Genome Sequencing Center for Infectious Disease"/>
            <person name="Wu L."/>
            <person name="Ma J."/>
        </authorList>
    </citation>
    <scope>NUCLEOTIDE SEQUENCE [LARGE SCALE GENOMIC DNA]</scope>
    <source>
        <strain evidence="2">CGMCC 1.12479</strain>
    </source>
</reference>
<dbReference type="Pfam" id="PF17170">
    <property type="entry name" value="DUF5128"/>
    <property type="match status" value="1"/>
</dbReference>
<dbReference type="EMBL" id="BMFD01000001">
    <property type="protein sequence ID" value="GGC27845.1"/>
    <property type="molecule type" value="Genomic_DNA"/>
</dbReference>
<name>A0ABQ1LUF7_9BACT</name>
<dbReference type="Gene3D" id="2.120.10.30">
    <property type="entry name" value="TolB, C-terminal domain"/>
    <property type="match status" value="1"/>
</dbReference>
<dbReference type="Proteomes" id="UP000635885">
    <property type="component" value="Unassembled WGS sequence"/>
</dbReference>
<accession>A0ABQ1LUF7</accession>
<protein>
    <recommendedName>
        <fullName evidence="3">6-bladed beta-propeller protein</fullName>
    </recommendedName>
</protein>
<gene>
    <name evidence="1" type="ORF">GCM10010993_03630</name>
</gene>
<evidence type="ECO:0008006" key="3">
    <source>
        <dbReference type="Google" id="ProtNLM"/>
    </source>
</evidence>
<evidence type="ECO:0000313" key="2">
    <source>
        <dbReference type="Proteomes" id="UP000635885"/>
    </source>
</evidence>
<keyword evidence="2" id="KW-1185">Reference proteome</keyword>